<proteinExistence type="predicted"/>
<dbReference type="EMBL" id="JACHLD010000003">
    <property type="protein sequence ID" value="MBB4802494.1"/>
    <property type="molecule type" value="Genomic_DNA"/>
</dbReference>
<name>A0A7W7IXM2_9FLAO</name>
<sequence length="149" mass="17824">MVNKERVLVRDNKGIFLKMFKRKFKNEFEFSEDSFLLENEKKSNTYDHSVFVVYEYSELLDFFELEGINNNFMVCLFSKHLYNSLSMIEEIKDLILIDASKSKTEIFQDLRTYFKSSSLIPKISNKTFGKSQMQQKQLEVLQRALFFMM</sequence>
<evidence type="ECO:0000313" key="1">
    <source>
        <dbReference type="EMBL" id="MBB4802494.1"/>
    </source>
</evidence>
<reference evidence="1 2" key="1">
    <citation type="submission" date="2020-08" db="EMBL/GenBank/DDBJ databases">
        <title>Functional genomics of gut bacteria from endangered species of beetles.</title>
        <authorList>
            <person name="Carlos-Shanley C."/>
        </authorList>
    </citation>
    <scope>NUCLEOTIDE SEQUENCE [LARGE SCALE GENOMIC DNA]</scope>
    <source>
        <strain evidence="1 2">S00142</strain>
    </source>
</reference>
<protein>
    <submittedName>
        <fullName evidence="1">Uncharacterized protein</fullName>
    </submittedName>
</protein>
<dbReference type="Proteomes" id="UP000561681">
    <property type="component" value="Unassembled WGS sequence"/>
</dbReference>
<keyword evidence="2" id="KW-1185">Reference proteome</keyword>
<accession>A0A7W7IXM2</accession>
<dbReference type="AlphaFoldDB" id="A0A7W7IXM2"/>
<evidence type="ECO:0000313" key="2">
    <source>
        <dbReference type="Proteomes" id="UP000561681"/>
    </source>
</evidence>
<organism evidence="1 2">
    <name type="scientific">Flavobacterium nitrogenifigens</name>
    <dbReference type="NCBI Taxonomy" id="1617283"/>
    <lineage>
        <taxon>Bacteria</taxon>
        <taxon>Pseudomonadati</taxon>
        <taxon>Bacteroidota</taxon>
        <taxon>Flavobacteriia</taxon>
        <taxon>Flavobacteriales</taxon>
        <taxon>Flavobacteriaceae</taxon>
        <taxon>Flavobacterium</taxon>
    </lineage>
</organism>
<comment type="caution">
    <text evidence="1">The sequence shown here is derived from an EMBL/GenBank/DDBJ whole genome shotgun (WGS) entry which is preliminary data.</text>
</comment>
<dbReference type="RefSeq" id="WP_184162434.1">
    <property type="nucleotide sequence ID" value="NZ_JACHLD010000003.1"/>
</dbReference>
<gene>
    <name evidence="1" type="ORF">HNP37_002567</name>
</gene>